<gene>
    <name evidence="4" type="primary">ttgI</name>
    <name evidence="4" type="ORF">AAX29_00520</name>
</gene>
<name>A0A1C0BA95_9BACT</name>
<comment type="caution">
    <text evidence="4">The sequence shown here is derived from an EMBL/GenBank/DDBJ whole genome shotgun (WGS) entry which is preliminary data.</text>
</comment>
<dbReference type="Proteomes" id="UP000093281">
    <property type="component" value="Unassembled WGS sequence"/>
</dbReference>
<dbReference type="NCBIfam" id="TIGR01845">
    <property type="entry name" value="outer_NodT"/>
    <property type="match status" value="1"/>
</dbReference>
<evidence type="ECO:0000256" key="1">
    <source>
        <dbReference type="ARBA" id="ARBA00007613"/>
    </source>
</evidence>
<dbReference type="OrthoDB" id="9783163at2"/>
<keyword evidence="2" id="KW-0732">Signal</keyword>
<dbReference type="GO" id="GO:0005886">
    <property type="term" value="C:plasma membrane"/>
    <property type="evidence" value="ECO:0007669"/>
    <property type="project" value="UniProtKB-SubCell"/>
</dbReference>
<keyword evidence="3" id="KW-0175">Coiled coil</keyword>
<feature type="chain" id="PRO_5008448600" evidence="2">
    <location>
        <begin position="22"/>
        <end position="461"/>
    </location>
</feature>
<comment type="similarity">
    <text evidence="1 2">Belongs to the outer membrane factor (OMF) (TC 1.B.17) family.</text>
</comment>
<feature type="coiled-coil region" evidence="3">
    <location>
        <begin position="350"/>
        <end position="377"/>
    </location>
</feature>
<protein>
    <submittedName>
        <fullName evidence="4">Toluene efflux pump outer membrane protein TtgI</fullName>
    </submittedName>
</protein>
<dbReference type="InterPro" id="IPR010131">
    <property type="entry name" value="MdtP/NodT-like"/>
</dbReference>
<organism evidence="4 5">
    <name type="scientific">Aliarcobacter thereius</name>
    <dbReference type="NCBI Taxonomy" id="544718"/>
    <lineage>
        <taxon>Bacteria</taxon>
        <taxon>Pseudomonadati</taxon>
        <taxon>Campylobacterota</taxon>
        <taxon>Epsilonproteobacteria</taxon>
        <taxon>Campylobacterales</taxon>
        <taxon>Arcobacteraceae</taxon>
        <taxon>Aliarcobacter</taxon>
    </lineage>
</organism>
<keyword evidence="2" id="KW-0472">Membrane</keyword>
<dbReference type="Pfam" id="PF02321">
    <property type="entry name" value="OEP"/>
    <property type="match status" value="2"/>
</dbReference>
<proteinExistence type="inferred from homology"/>
<dbReference type="EMBL" id="LCUJ01000001">
    <property type="protein sequence ID" value="OCM00516.1"/>
    <property type="molecule type" value="Genomic_DNA"/>
</dbReference>
<dbReference type="InterPro" id="IPR003423">
    <property type="entry name" value="OMP_efflux"/>
</dbReference>
<keyword evidence="2" id="KW-1134">Transmembrane beta strand</keyword>
<keyword evidence="2" id="KW-0812">Transmembrane</keyword>
<evidence type="ECO:0000256" key="2">
    <source>
        <dbReference type="RuleBase" id="RU362097"/>
    </source>
</evidence>
<evidence type="ECO:0000313" key="4">
    <source>
        <dbReference type="EMBL" id="OCM00516.1"/>
    </source>
</evidence>
<dbReference type="AlphaFoldDB" id="A0A1C0BA95"/>
<feature type="signal peptide" evidence="2">
    <location>
        <begin position="1"/>
        <end position="21"/>
    </location>
</feature>
<dbReference type="PANTHER" id="PTHR30203">
    <property type="entry name" value="OUTER MEMBRANE CATION EFFLUX PROTEIN"/>
    <property type="match status" value="1"/>
</dbReference>
<sequence length="461" mass="52444">MFRYIFYFILALFFVSCTSMQPNLNLEDKDFTKESFKNYEQNKNKRFEELNSNAFLKDEKLKTIINLVLENNKSLEIALLKIESSKALYGIQTSNLFPKIDANASLDRTKASDTTNPNNRILNNYKANVTASFELDLFGKNQSLNEAAKNSFLATKYAYNSTKLLLISETINSYLKLASSLENQKLSDEILKNLEEVYTLTSKKYVLGAASKQEMLASLASLKEMENRSLEFENEVSKSINALELLISSKLDENLIPSNFLKADYIDTLNYQIESNVLLNRPDIKEYEFKLREKNANIGAARAAFFPSISLTANTGYASNSLSGLFSNQNTFWQISPSINIPIFTAGENIKRLEYSKKEQEIALKEYERAIQTAFKEVNDTLAIRKNIASKLENYSLLLESLKDTYNIVLNSYKIGKGSYLSLLIAQKEYINSKIAYTNLVLSELENRVDIFKTLGGEIKE</sequence>
<evidence type="ECO:0000313" key="5">
    <source>
        <dbReference type="Proteomes" id="UP000093281"/>
    </source>
</evidence>
<dbReference type="Gene3D" id="1.20.1600.10">
    <property type="entry name" value="Outer membrane efflux proteins (OEP)"/>
    <property type="match status" value="1"/>
</dbReference>
<dbReference type="GO" id="GO:0015562">
    <property type="term" value="F:efflux transmembrane transporter activity"/>
    <property type="evidence" value="ECO:0007669"/>
    <property type="project" value="InterPro"/>
</dbReference>
<dbReference type="STRING" id="544718.AAX25_00563"/>
<accession>A0A1C0BA95</accession>
<dbReference type="PATRIC" id="fig|544718.51.peg.508"/>
<dbReference type="Gene3D" id="2.20.200.10">
    <property type="entry name" value="Outer membrane efflux proteins (OEP)"/>
    <property type="match status" value="1"/>
</dbReference>
<keyword evidence="2" id="KW-0564">Palmitate</keyword>
<evidence type="ECO:0000256" key="3">
    <source>
        <dbReference type="SAM" id="Coils"/>
    </source>
</evidence>
<keyword evidence="2" id="KW-0449">Lipoprotein</keyword>
<dbReference type="SUPFAM" id="SSF56954">
    <property type="entry name" value="Outer membrane efflux proteins (OEP)"/>
    <property type="match status" value="1"/>
</dbReference>
<dbReference type="RefSeq" id="WP_066185379.1">
    <property type="nucleotide sequence ID" value="NZ_LCUJ01000001.1"/>
</dbReference>
<dbReference type="PROSITE" id="PS51257">
    <property type="entry name" value="PROKAR_LIPOPROTEIN"/>
    <property type="match status" value="1"/>
</dbReference>
<dbReference type="PANTHER" id="PTHR30203:SF32">
    <property type="entry name" value="CATION EFFLUX SYSTEM PROTEIN CUSC"/>
    <property type="match status" value="1"/>
</dbReference>
<comment type="subcellular location">
    <subcellularLocation>
        <location evidence="2">Cell membrane</location>
        <topology evidence="2">Lipid-anchor</topology>
    </subcellularLocation>
</comment>
<reference evidence="5" key="1">
    <citation type="submission" date="2015-05" db="EMBL/GenBank/DDBJ databases">
        <authorList>
            <person name="Rovetto F."/>
            <person name="Cocolin L."/>
            <person name="Illeghems K."/>
            <person name="Van Nieuwerburgh F."/>
            <person name="Houf K."/>
        </authorList>
    </citation>
    <scope>NUCLEOTIDE SEQUENCE [LARGE SCALE GENOMIC DNA]</scope>
    <source>
        <strain evidence="5">DU22</strain>
    </source>
</reference>